<reference evidence="8" key="1">
    <citation type="journal article" date="2017" name="Ticks Tick Borne Dis.">
        <title>An insight into the sialome of Hyalomma excavatum.</title>
        <authorList>
            <person name="Ribeiro J.M."/>
            <person name="Slovak M."/>
            <person name="Francischetti I.M."/>
        </authorList>
    </citation>
    <scope>NUCLEOTIDE SEQUENCE</scope>
    <source>
        <strain evidence="8">Samish</strain>
        <tissue evidence="8">Salivary glands</tissue>
    </source>
</reference>
<evidence type="ECO:0000256" key="6">
    <source>
        <dbReference type="ARBA" id="ARBA00023242"/>
    </source>
</evidence>
<feature type="region of interest" description="Disordered" evidence="7">
    <location>
        <begin position="104"/>
        <end position="382"/>
    </location>
</feature>
<dbReference type="AlphaFoldDB" id="A0A131XE24"/>
<dbReference type="PANTHER" id="PTHR13581:SF5">
    <property type="entry name" value="MRG_MORF4L-BINDING PROTEIN"/>
    <property type="match status" value="1"/>
</dbReference>
<evidence type="ECO:0000256" key="1">
    <source>
        <dbReference type="ARBA" id="ARBA00004123"/>
    </source>
</evidence>
<keyword evidence="4" id="KW-0805">Transcription regulation</keyword>
<evidence type="ECO:0000256" key="4">
    <source>
        <dbReference type="ARBA" id="ARBA00023015"/>
    </source>
</evidence>
<feature type="compositionally biased region" description="Basic and acidic residues" evidence="7">
    <location>
        <begin position="104"/>
        <end position="114"/>
    </location>
</feature>
<dbReference type="Pfam" id="PF07904">
    <property type="entry name" value="Eaf7"/>
    <property type="match status" value="1"/>
</dbReference>
<dbReference type="GO" id="GO:0005634">
    <property type="term" value="C:nucleus"/>
    <property type="evidence" value="ECO:0007669"/>
    <property type="project" value="UniProtKB-SubCell"/>
</dbReference>
<evidence type="ECO:0000256" key="5">
    <source>
        <dbReference type="ARBA" id="ARBA00023163"/>
    </source>
</evidence>
<dbReference type="GO" id="GO:0006325">
    <property type="term" value="P:chromatin organization"/>
    <property type="evidence" value="ECO:0007669"/>
    <property type="project" value="UniProtKB-KW"/>
</dbReference>
<evidence type="ECO:0000256" key="2">
    <source>
        <dbReference type="ARBA" id="ARBA00007117"/>
    </source>
</evidence>
<dbReference type="PANTHER" id="PTHR13581">
    <property type="entry name" value="MRG-BINDING PROTEIN"/>
    <property type="match status" value="1"/>
</dbReference>
<proteinExistence type="evidence at transcript level"/>
<evidence type="ECO:0000313" key="8">
    <source>
        <dbReference type="EMBL" id="JAP64370.1"/>
    </source>
</evidence>
<feature type="compositionally biased region" description="Basic and acidic residues" evidence="7">
    <location>
        <begin position="256"/>
        <end position="272"/>
    </location>
</feature>
<feature type="compositionally biased region" description="Polar residues" evidence="7">
    <location>
        <begin position="228"/>
        <end position="250"/>
    </location>
</feature>
<feature type="compositionally biased region" description="Polar residues" evidence="7">
    <location>
        <begin position="369"/>
        <end position="382"/>
    </location>
</feature>
<feature type="compositionally biased region" description="Basic and acidic residues" evidence="7">
    <location>
        <begin position="322"/>
        <end position="337"/>
    </location>
</feature>
<dbReference type="EMBL" id="GEFH01004211">
    <property type="protein sequence ID" value="JAP64370.1"/>
    <property type="molecule type" value="mRNA"/>
</dbReference>
<comment type="similarity">
    <text evidence="2">Belongs to the EAF7 family.</text>
</comment>
<feature type="compositionally biased region" description="Basic and acidic residues" evidence="7">
    <location>
        <begin position="129"/>
        <end position="141"/>
    </location>
</feature>
<keyword evidence="3" id="KW-0156">Chromatin regulator</keyword>
<dbReference type="InterPro" id="IPR012423">
    <property type="entry name" value="Eaf7/MRGBP"/>
</dbReference>
<feature type="compositionally biased region" description="Basic and acidic residues" evidence="7">
    <location>
        <begin position="348"/>
        <end position="368"/>
    </location>
</feature>
<keyword evidence="5" id="KW-0804">Transcription</keyword>
<feature type="compositionally biased region" description="Low complexity" evidence="7">
    <location>
        <begin position="115"/>
        <end position="124"/>
    </location>
</feature>
<organism evidence="8">
    <name type="scientific">Hyalomma excavatum</name>
    <dbReference type="NCBI Taxonomy" id="257692"/>
    <lineage>
        <taxon>Eukaryota</taxon>
        <taxon>Metazoa</taxon>
        <taxon>Ecdysozoa</taxon>
        <taxon>Arthropoda</taxon>
        <taxon>Chelicerata</taxon>
        <taxon>Arachnida</taxon>
        <taxon>Acari</taxon>
        <taxon>Parasitiformes</taxon>
        <taxon>Ixodida</taxon>
        <taxon>Ixodoidea</taxon>
        <taxon>Ixodidae</taxon>
        <taxon>Hyalomminae</taxon>
        <taxon>Hyalomma</taxon>
    </lineage>
</organism>
<dbReference type="GO" id="GO:0006357">
    <property type="term" value="P:regulation of transcription by RNA polymerase II"/>
    <property type="evidence" value="ECO:0007669"/>
    <property type="project" value="TreeGrafter"/>
</dbReference>
<protein>
    <submittedName>
        <fullName evidence="8">Putative chromatin modification-related protein eaf7</fullName>
    </submittedName>
</protein>
<evidence type="ECO:0000256" key="7">
    <source>
        <dbReference type="SAM" id="MobiDB-lite"/>
    </source>
</evidence>
<feature type="compositionally biased region" description="Basic and acidic residues" evidence="7">
    <location>
        <begin position="206"/>
        <end position="221"/>
    </location>
</feature>
<evidence type="ECO:0000256" key="3">
    <source>
        <dbReference type="ARBA" id="ARBA00022853"/>
    </source>
</evidence>
<comment type="subcellular location">
    <subcellularLocation>
        <location evidence="1">Nucleus</location>
    </subcellularLocation>
</comment>
<dbReference type="GO" id="GO:0035267">
    <property type="term" value="C:NuA4 histone acetyltransferase complex"/>
    <property type="evidence" value="ECO:0007669"/>
    <property type="project" value="TreeGrafter"/>
</dbReference>
<keyword evidence="6" id="KW-0539">Nucleus</keyword>
<sequence length="382" mass="41351">MDSLCEKPVETLDWNVDTEVQLFHAMKGHKPVGVNRYFQMACIHEKFSASLNKDISSQTIWDHLDTMYDMAALHESEILPFPNPENEFALPDNDFGDLLSKRKEKVSVDKESSKRAPSPAARSSIGGKVRVDDSSASKKPEATGGKTGKGDWNAAKSSPVPSAGGKIRRTEAEAASRSGGKSSSGTTSRKSDVGMPKHSAASSSKVKPEHAHGKVKHDSTPSHKSGRLESTASSNTKAQRGDTGNPNNQGVPRIKNKPDTKFDSKHQDDKHKQSSGKGPKGESRMDNRAESKGESKDHPRAEPKGGGGAKGDNLPLGTKLPKGKELRKSEGRGKTEDDNALAKGTGRQAKEEPHETVPKRKRTSRIDTPKSNSPQVTKSRRR</sequence>
<feature type="compositionally biased region" description="Basic and acidic residues" evidence="7">
    <location>
        <begin position="279"/>
        <end position="303"/>
    </location>
</feature>
<feature type="compositionally biased region" description="Low complexity" evidence="7">
    <location>
        <begin position="176"/>
        <end position="188"/>
    </location>
</feature>
<accession>A0A131XE24</accession>
<name>A0A131XE24_9ACAR</name>